<name>A0A816JX59_9BILA</name>
<dbReference type="InterPro" id="IPR036259">
    <property type="entry name" value="MFS_trans_sf"/>
</dbReference>
<dbReference type="InterPro" id="IPR050382">
    <property type="entry name" value="MFS_Na/Anion_cotransporter"/>
</dbReference>
<evidence type="ECO:0000313" key="7">
    <source>
        <dbReference type="Proteomes" id="UP000663824"/>
    </source>
</evidence>
<evidence type="ECO:0000256" key="4">
    <source>
        <dbReference type="ARBA" id="ARBA00023136"/>
    </source>
</evidence>
<evidence type="ECO:0000313" key="6">
    <source>
        <dbReference type="EMBL" id="CAF1911324.1"/>
    </source>
</evidence>
<keyword evidence="3 5" id="KW-1133">Transmembrane helix</keyword>
<evidence type="ECO:0000256" key="2">
    <source>
        <dbReference type="ARBA" id="ARBA00022692"/>
    </source>
</evidence>
<gene>
    <name evidence="6" type="ORF">MBJ925_LOCUS814</name>
</gene>
<reference evidence="6" key="1">
    <citation type="submission" date="2021-02" db="EMBL/GenBank/DDBJ databases">
        <authorList>
            <person name="Nowell W R."/>
        </authorList>
    </citation>
    <scope>NUCLEOTIDE SEQUENCE</scope>
</reference>
<dbReference type="EMBL" id="CAJNRE010000052">
    <property type="protein sequence ID" value="CAF1911324.1"/>
    <property type="molecule type" value="Genomic_DNA"/>
</dbReference>
<dbReference type="Proteomes" id="UP000663824">
    <property type="component" value="Unassembled WGS sequence"/>
</dbReference>
<dbReference type="AlphaFoldDB" id="A0A816JX59"/>
<feature type="transmembrane region" description="Helical" evidence="5">
    <location>
        <begin position="136"/>
        <end position="154"/>
    </location>
</feature>
<protein>
    <submittedName>
        <fullName evidence="6">Uncharacterized protein</fullName>
    </submittedName>
</protein>
<dbReference type="Gene3D" id="1.20.1250.20">
    <property type="entry name" value="MFS general substrate transporter like domains"/>
    <property type="match status" value="1"/>
</dbReference>
<feature type="transmembrane region" description="Helical" evidence="5">
    <location>
        <begin position="217"/>
        <end position="237"/>
    </location>
</feature>
<dbReference type="PANTHER" id="PTHR11662">
    <property type="entry name" value="SOLUTE CARRIER FAMILY 17"/>
    <property type="match status" value="1"/>
</dbReference>
<accession>A0A816JX59</accession>
<comment type="subcellular location">
    <subcellularLocation>
        <location evidence="1">Membrane</location>
        <topology evidence="1">Multi-pass membrane protein</topology>
    </subcellularLocation>
</comment>
<keyword evidence="4 5" id="KW-0472">Membrane</keyword>
<dbReference type="SUPFAM" id="SSF103473">
    <property type="entry name" value="MFS general substrate transporter"/>
    <property type="match status" value="1"/>
</dbReference>
<comment type="caution">
    <text evidence="6">The sequence shown here is derived from an EMBL/GenBank/DDBJ whole genome shotgun (WGS) entry which is preliminary data.</text>
</comment>
<evidence type="ECO:0000256" key="1">
    <source>
        <dbReference type="ARBA" id="ARBA00004141"/>
    </source>
</evidence>
<keyword evidence="2 5" id="KW-0812">Transmembrane</keyword>
<evidence type="ECO:0000256" key="5">
    <source>
        <dbReference type="SAM" id="Phobius"/>
    </source>
</evidence>
<organism evidence="6 7">
    <name type="scientific">Rotaria magnacalcarata</name>
    <dbReference type="NCBI Taxonomy" id="392030"/>
    <lineage>
        <taxon>Eukaryota</taxon>
        <taxon>Metazoa</taxon>
        <taxon>Spiralia</taxon>
        <taxon>Gnathifera</taxon>
        <taxon>Rotifera</taxon>
        <taxon>Eurotatoria</taxon>
        <taxon>Bdelloidea</taxon>
        <taxon>Philodinida</taxon>
        <taxon>Philodinidae</taxon>
        <taxon>Rotaria</taxon>
    </lineage>
</organism>
<dbReference type="GO" id="GO:0016020">
    <property type="term" value="C:membrane"/>
    <property type="evidence" value="ECO:0007669"/>
    <property type="project" value="UniProtKB-SubCell"/>
</dbReference>
<sequence>MCERHSSIHSHAKDDGNEKLLTLITTQEQQQESVSINTVNEVFETIDSTDKKESETEPLLDEIISTLPVTSNIKCANVPARYVIAIYAVLGFFCLYSMRVNLSVAIVATVAPQSFLNQSTKSCLPLYKNSTEHPPIYGGCIFTAGILTLLAPLATRTCVGLFIANRILTGIVTGPGSPSAAIPLSERSTVPPISQAGSNFGTIITTTLMSIMIEKHFLSGWTSAFYVFGVLSCLWFIGWRRFGYISPDQHPPYIK</sequence>
<feature type="transmembrane region" description="Helical" evidence="5">
    <location>
        <begin position="80"/>
        <end position="98"/>
    </location>
</feature>
<evidence type="ECO:0000256" key="3">
    <source>
        <dbReference type="ARBA" id="ARBA00022989"/>
    </source>
</evidence>
<dbReference type="PANTHER" id="PTHR11662:SF399">
    <property type="entry name" value="FI19708P1-RELATED"/>
    <property type="match status" value="1"/>
</dbReference>
<proteinExistence type="predicted"/>